<protein>
    <submittedName>
        <fullName evidence="1">Uncharacterized protein</fullName>
    </submittedName>
</protein>
<dbReference type="AlphaFoldDB" id="M5U740"/>
<organism evidence="1 2">
    <name type="scientific">Rhodopirellula sallentina SM41</name>
    <dbReference type="NCBI Taxonomy" id="1263870"/>
    <lineage>
        <taxon>Bacteria</taxon>
        <taxon>Pseudomonadati</taxon>
        <taxon>Planctomycetota</taxon>
        <taxon>Planctomycetia</taxon>
        <taxon>Pirellulales</taxon>
        <taxon>Pirellulaceae</taxon>
        <taxon>Rhodopirellula</taxon>
    </lineage>
</organism>
<name>M5U740_9BACT</name>
<sequence>MPAAFHAARDKTPLCDFACEEPLLIAFKDAVSTRECRDAPNRVTLAT</sequence>
<keyword evidence="2" id="KW-1185">Reference proteome</keyword>
<evidence type="ECO:0000313" key="1">
    <source>
        <dbReference type="EMBL" id="EMI57235.1"/>
    </source>
</evidence>
<dbReference type="Proteomes" id="UP000011885">
    <property type="component" value="Unassembled WGS sequence"/>
</dbReference>
<gene>
    <name evidence="1" type="ORF">RSSM_01341</name>
</gene>
<reference evidence="1 2" key="1">
    <citation type="journal article" date="2013" name="Mar. Genomics">
        <title>Expression of sulfatases in Rhodopirellula baltica and the diversity of sulfatases in the genus Rhodopirellula.</title>
        <authorList>
            <person name="Wegner C.E."/>
            <person name="Richter-Heitmann T."/>
            <person name="Klindworth A."/>
            <person name="Klockow C."/>
            <person name="Richter M."/>
            <person name="Achstetter T."/>
            <person name="Glockner F.O."/>
            <person name="Harder J."/>
        </authorList>
    </citation>
    <scope>NUCLEOTIDE SEQUENCE [LARGE SCALE GENOMIC DNA]</scope>
    <source>
        <strain evidence="1 2">SM41</strain>
    </source>
</reference>
<proteinExistence type="predicted"/>
<comment type="caution">
    <text evidence="1">The sequence shown here is derived from an EMBL/GenBank/DDBJ whole genome shotgun (WGS) entry which is preliminary data.</text>
</comment>
<evidence type="ECO:0000313" key="2">
    <source>
        <dbReference type="Proteomes" id="UP000011885"/>
    </source>
</evidence>
<dbReference type="EMBL" id="ANOH01000103">
    <property type="protein sequence ID" value="EMI57235.1"/>
    <property type="molecule type" value="Genomic_DNA"/>
</dbReference>
<accession>M5U740</accession>